<organism evidence="4 5">
    <name type="scientific">Robbsia betulipollinis</name>
    <dbReference type="NCBI Taxonomy" id="2981849"/>
    <lineage>
        <taxon>Bacteria</taxon>
        <taxon>Pseudomonadati</taxon>
        <taxon>Pseudomonadota</taxon>
        <taxon>Betaproteobacteria</taxon>
        <taxon>Burkholderiales</taxon>
        <taxon>Burkholderiaceae</taxon>
        <taxon>Robbsia</taxon>
    </lineage>
</organism>
<protein>
    <submittedName>
        <fullName evidence="4">DUF305 domain-containing protein</fullName>
    </submittedName>
</protein>
<dbReference type="PANTHER" id="PTHR36933:SF1">
    <property type="entry name" value="SLL0788 PROTEIN"/>
    <property type="match status" value="1"/>
</dbReference>
<dbReference type="EMBL" id="JAPMXC010000001">
    <property type="protein sequence ID" value="MCY0385808.1"/>
    <property type="molecule type" value="Genomic_DNA"/>
</dbReference>
<gene>
    <name evidence="4" type="ORF">OVY01_00840</name>
</gene>
<dbReference type="PANTHER" id="PTHR36933">
    <property type="entry name" value="SLL0788 PROTEIN"/>
    <property type="match status" value="1"/>
</dbReference>
<evidence type="ECO:0000256" key="2">
    <source>
        <dbReference type="SAM" id="SignalP"/>
    </source>
</evidence>
<dbReference type="RefSeq" id="WP_267844925.1">
    <property type="nucleotide sequence ID" value="NZ_JAPMXC010000001.1"/>
</dbReference>
<evidence type="ECO:0000313" key="5">
    <source>
        <dbReference type="Proteomes" id="UP001082899"/>
    </source>
</evidence>
<feature type="domain" description="DUF305" evidence="3">
    <location>
        <begin position="34"/>
        <end position="137"/>
    </location>
</feature>
<keyword evidence="5" id="KW-1185">Reference proteome</keyword>
<feature type="chain" id="PRO_5046389461" evidence="2">
    <location>
        <begin position="26"/>
        <end position="144"/>
    </location>
</feature>
<comment type="caution">
    <text evidence="4">The sequence shown here is derived from an EMBL/GenBank/DDBJ whole genome shotgun (WGS) entry which is preliminary data.</text>
</comment>
<name>A0ABT3ZH03_9BURK</name>
<reference evidence="4" key="1">
    <citation type="submission" date="2022-11" db="EMBL/GenBank/DDBJ databases">
        <title>Robbsia betulipollinis sp. nov., isolated from pollen of birch (Betula pendula).</title>
        <authorList>
            <person name="Shi H."/>
            <person name="Ambika Manirajan B."/>
            <person name="Ratering S."/>
            <person name="Geissler-Plaum R."/>
            <person name="Schnell S."/>
        </authorList>
    </citation>
    <scope>NUCLEOTIDE SEQUENCE</scope>
    <source>
        <strain evidence="4">Bb-Pol-6</strain>
    </source>
</reference>
<dbReference type="Pfam" id="PF03713">
    <property type="entry name" value="DUF305"/>
    <property type="match status" value="1"/>
</dbReference>
<evidence type="ECO:0000256" key="1">
    <source>
        <dbReference type="SAM" id="MobiDB-lite"/>
    </source>
</evidence>
<dbReference type="InterPro" id="IPR012347">
    <property type="entry name" value="Ferritin-like"/>
</dbReference>
<keyword evidence="2" id="KW-0732">Signal</keyword>
<accession>A0ABT3ZH03</accession>
<feature type="signal peptide" evidence="2">
    <location>
        <begin position="1"/>
        <end position="25"/>
    </location>
</feature>
<evidence type="ECO:0000313" key="4">
    <source>
        <dbReference type="EMBL" id="MCY0385808.1"/>
    </source>
</evidence>
<evidence type="ECO:0000259" key="3">
    <source>
        <dbReference type="Pfam" id="PF03713"/>
    </source>
</evidence>
<dbReference type="InterPro" id="IPR005183">
    <property type="entry name" value="DUF305_CopM-like"/>
</dbReference>
<feature type="region of interest" description="Disordered" evidence="1">
    <location>
        <begin position="31"/>
        <end position="60"/>
    </location>
</feature>
<dbReference type="Proteomes" id="UP001082899">
    <property type="component" value="Unassembled WGS sequence"/>
</dbReference>
<sequence>MIQRRTVSLLALTLGLTFSAASALAQTAQSPAPMTGMQGTKPGMAPHADAAGNAPQDKVNPSTAAFQAADRTMMQEMAAPYTGDTDKDFVAHMMPHHEGAVAMARIELQYGKDPALKRMAREIVRSQDREITFMKQWQARHGVR</sequence>
<dbReference type="Gene3D" id="1.20.1260.10">
    <property type="match status" value="1"/>
</dbReference>
<proteinExistence type="predicted"/>